<dbReference type="PANTHER" id="PTHR30146">
    <property type="entry name" value="LACI-RELATED TRANSCRIPTIONAL REPRESSOR"/>
    <property type="match status" value="1"/>
</dbReference>
<dbReference type="PANTHER" id="PTHR30146:SF153">
    <property type="entry name" value="LACTOSE OPERON REPRESSOR"/>
    <property type="match status" value="1"/>
</dbReference>
<evidence type="ECO:0000259" key="5">
    <source>
        <dbReference type="PROSITE" id="PS50932"/>
    </source>
</evidence>
<gene>
    <name evidence="6" type="ORF">DEJ50_07280</name>
</gene>
<feature type="domain" description="HTH lacI-type" evidence="5">
    <location>
        <begin position="7"/>
        <end position="60"/>
    </location>
</feature>
<dbReference type="InterPro" id="IPR000843">
    <property type="entry name" value="HTH_LacI"/>
</dbReference>
<evidence type="ECO:0000256" key="2">
    <source>
        <dbReference type="ARBA" id="ARBA00023125"/>
    </source>
</evidence>
<accession>A0A5P2CZE7</accession>
<sequence length="350" mass="36212">MSRVPGPTIADIARAAEVSTATVSHALNGTGRLAETTRRRVREVATGLGYGAPRAPRTRTLGLAVTTFAGAAWNYVAVSYFSRWLTAATSAAHARGYALTTLPADRGAEALWHTLAVDGMLLLDSPEGDPVLAALRARGIPVVFDGRPARAFPGDVWVDNDHAAATRAVLDHLAAAGARRIALHGGFGRDHYTRAVSEAYEGWCAERDRPVLPVRFDPDDAGGHAFDTLFAAPAGTVDAVHSLYDPGGRQVLAAAARHGLAIPADLLLVCASEDPGYAATQVPVTTLTLHPELTAEAAVAALIGRIESGGPTPAGEPTAPAGAATVPDGEVQVPAALTVRDSSRRAGGRV</sequence>
<dbReference type="Pfam" id="PF13377">
    <property type="entry name" value="Peripla_BP_3"/>
    <property type="match status" value="1"/>
</dbReference>
<name>A0A5P2CZE7_STRVZ</name>
<dbReference type="Pfam" id="PF00356">
    <property type="entry name" value="LacI"/>
    <property type="match status" value="1"/>
</dbReference>
<feature type="compositionally biased region" description="Low complexity" evidence="4">
    <location>
        <begin position="309"/>
        <end position="329"/>
    </location>
</feature>
<organism evidence="6 7">
    <name type="scientific">Streptomyces venezuelae</name>
    <dbReference type="NCBI Taxonomy" id="54571"/>
    <lineage>
        <taxon>Bacteria</taxon>
        <taxon>Bacillati</taxon>
        <taxon>Actinomycetota</taxon>
        <taxon>Actinomycetes</taxon>
        <taxon>Kitasatosporales</taxon>
        <taxon>Streptomycetaceae</taxon>
        <taxon>Streptomyces</taxon>
    </lineage>
</organism>
<dbReference type="EMBL" id="CP029190">
    <property type="protein sequence ID" value="QES47650.1"/>
    <property type="molecule type" value="Genomic_DNA"/>
</dbReference>
<dbReference type="InterPro" id="IPR028082">
    <property type="entry name" value="Peripla_BP_I"/>
</dbReference>
<dbReference type="Proteomes" id="UP000325211">
    <property type="component" value="Chromosome"/>
</dbReference>
<dbReference type="InterPro" id="IPR046335">
    <property type="entry name" value="LacI/GalR-like_sensor"/>
</dbReference>
<evidence type="ECO:0000313" key="6">
    <source>
        <dbReference type="EMBL" id="QES47650.1"/>
    </source>
</evidence>
<dbReference type="CDD" id="cd01392">
    <property type="entry name" value="HTH_LacI"/>
    <property type="match status" value="1"/>
</dbReference>
<dbReference type="Gene3D" id="3.40.50.2300">
    <property type="match status" value="2"/>
</dbReference>
<dbReference type="RefSeq" id="WP_150206770.1">
    <property type="nucleotide sequence ID" value="NZ_CP029190.1"/>
</dbReference>
<protein>
    <submittedName>
        <fullName evidence="6">LacI family transcriptional regulator</fullName>
    </submittedName>
</protein>
<evidence type="ECO:0000313" key="7">
    <source>
        <dbReference type="Proteomes" id="UP000325211"/>
    </source>
</evidence>
<evidence type="ECO:0000256" key="4">
    <source>
        <dbReference type="SAM" id="MobiDB-lite"/>
    </source>
</evidence>
<proteinExistence type="predicted"/>
<dbReference type="PROSITE" id="PS00356">
    <property type="entry name" value="HTH_LACI_1"/>
    <property type="match status" value="1"/>
</dbReference>
<dbReference type="OrthoDB" id="252678at2"/>
<dbReference type="GO" id="GO:0000976">
    <property type="term" value="F:transcription cis-regulatory region binding"/>
    <property type="evidence" value="ECO:0007669"/>
    <property type="project" value="TreeGrafter"/>
</dbReference>
<dbReference type="SUPFAM" id="SSF47413">
    <property type="entry name" value="lambda repressor-like DNA-binding domains"/>
    <property type="match status" value="1"/>
</dbReference>
<dbReference type="SUPFAM" id="SSF53822">
    <property type="entry name" value="Periplasmic binding protein-like I"/>
    <property type="match status" value="1"/>
</dbReference>
<evidence type="ECO:0000256" key="1">
    <source>
        <dbReference type="ARBA" id="ARBA00023015"/>
    </source>
</evidence>
<keyword evidence="1" id="KW-0805">Transcription regulation</keyword>
<keyword evidence="3" id="KW-0804">Transcription</keyword>
<feature type="region of interest" description="Disordered" evidence="4">
    <location>
        <begin position="308"/>
        <end position="331"/>
    </location>
</feature>
<dbReference type="Gene3D" id="1.10.260.40">
    <property type="entry name" value="lambda repressor-like DNA-binding domains"/>
    <property type="match status" value="1"/>
</dbReference>
<dbReference type="SMART" id="SM00354">
    <property type="entry name" value="HTH_LACI"/>
    <property type="match status" value="1"/>
</dbReference>
<dbReference type="GO" id="GO:0003700">
    <property type="term" value="F:DNA-binding transcription factor activity"/>
    <property type="evidence" value="ECO:0007669"/>
    <property type="project" value="TreeGrafter"/>
</dbReference>
<dbReference type="PROSITE" id="PS50932">
    <property type="entry name" value="HTH_LACI_2"/>
    <property type="match status" value="1"/>
</dbReference>
<dbReference type="AlphaFoldDB" id="A0A5P2CZE7"/>
<keyword evidence="2" id="KW-0238">DNA-binding</keyword>
<reference evidence="6 7" key="1">
    <citation type="submission" date="2018-05" db="EMBL/GenBank/DDBJ databases">
        <title>Streptomyces venezuelae.</title>
        <authorList>
            <person name="Kim W."/>
            <person name="Lee N."/>
            <person name="Cho B.-K."/>
        </authorList>
    </citation>
    <scope>NUCLEOTIDE SEQUENCE [LARGE SCALE GENOMIC DNA]</scope>
    <source>
        <strain evidence="6 7">ATCC 21782</strain>
    </source>
</reference>
<dbReference type="InterPro" id="IPR010982">
    <property type="entry name" value="Lambda_DNA-bd_dom_sf"/>
</dbReference>
<evidence type="ECO:0000256" key="3">
    <source>
        <dbReference type="ARBA" id="ARBA00023163"/>
    </source>
</evidence>